<protein>
    <submittedName>
        <fullName evidence="2">Uncharacterized protein</fullName>
    </submittedName>
</protein>
<feature type="non-terminal residue" evidence="2">
    <location>
        <position position="60"/>
    </location>
</feature>
<sequence length="60" mass="6518">MNDTNNATPSTSFQPAPLKNSQVLQRSVFTTKNVQPRLDNSVSSADSLVSSKFGFGDHTF</sequence>
<feature type="compositionally biased region" description="Low complexity" evidence="1">
    <location>
        <begin position="40"/>
        <end position="51"/>
    </location>
</feature>
<organism evidence="2 3">
    <name type="scientific">Stegodyphus mimosarum</name>
    <name type="common">African social velvet spider</name>
    <dbReference type="NCBI Taxonomy" id="407821"/>
    <lineage>
        <taxon>Eukaryota</taxon>
        <taxon>Metazoa</taxon>
        <taxon>Ecdysozoa</taxon>
        <taxon>Arthropoda</taxon>
        <taxon>Chelicerata</taxon>
        <taxon>Arachnida</taxon>
        <taxon>Araneae</taxon>
        <taxon>Araneomorphae</taxon>
        <taxon>Entelegynae</taxon>
        <taxon>Eresoidea</taxon>
        <taxon>Eresidae</taxon>
        <taxon>Stegodyphus</taxon>
    </lineage>
</organism>
<dbReference type="AlphaFoldDB" id="A0A087SUH4"/>
<accession>A0A087SUH4</accession>
<dbReference type="EMBL" id="KK112001">
    <property type="protein sequence ID" value="KFM56513.1"/>
    <property type="molecule type" value="Genomic_DNA"/>
</dbReference>
<reference evidence="2 3" key="1">
    <citation type="submission" date="2013-11" db="EMBL/GenBank/DDBJ databases">
        <title>Genome sequencing of Stegodyphus mimosarum.</title>
        <authorList>
            <person name="Bechsgaard J."/>
        </authorList>
    </citation>
    <scope>NUCLEOTIDE SEQUENCE [LARGE SCALE GENOMIC DNA]</scope>
</reference>
<dbReference type="Proteomes" id="UP000054359">
    <property type="component" value="Unassembled WGS sequence"/>
</dbReference>
<feature type="region of interest" description="Disordered" evidence="1">
    <location>
        <begin position="1"/>
        <end position="21"/>
    </location>
</feature>
<keyword evidence="3" id="KW-1185">Reference proteome</keyword>
<evidence type="ECO:0000313" key="2">
    <source>
        <dbReference type="EMBL" id="KFM56513.1"/>
    </source>
</evidence>
<feature type="region of interest" description="Disordered" evidence="1">
    <location>
        <begin position="40"/>
        <end position="60"/>
    </location>
</feature>
<evidence type="ECO:0000313" key="3">
    <source>
        <dbReference type="Proteomes" id="UP000054359"/>
    </source>
</evidence>
<evidence type="ECO:0000256" key="1">
    <source>
        <dbReference type="SAM" id="MobiDB-lite"/>
    </source>
</evidence>
<proteinExistence type="predicted"/>
<gene>
    <name evidence="2" type="ORF">X975_00387</name>
</gene>
<name>A0A087SUH4_STEMI</name>